<gene>
    <name evidence="1" type="ORF">O7A60_29255</name>
</gene>
<protein>
    <submittedName>
        <fullName evidence="1">Uncharacterized protein</fullName>
    </submittedName>
</protein>
<proteinExistence type="predicted"/>
<name>A0ABU8L740_9HYPH</name>
<dbReference type="EMBL" id="JAPYKS010000038">
    <property type="protein sequence ID" value="MEI9412804.1"/>
    <property type="molecule type" value="Genomic_DNA"/>
</dbReference>
<organism evidence="1 2">
    <name type="scientific">Mesorhizobium salmacidum</name>
    <dbReference type="NCBI Taxonomy" id="3015171"/>
    <lineage>
        <taxon>Bacteria</taxon>
        <taxon>Pseudomonadati</taxon>
        <taxon>Pseudomonadota</taxon>
        <taxon>Alphaproteobacteria</taxon>
        <taxon>Hyphomicrobiales</taxon>
        <taxon>Phyllobacteriaceae</taxon>
        <taxon>Mesorhizobium</taxon>
    </lineage>
</organism>
<keyword evidence="2" id="KW-1185">Reference proteome</keyword>
<evidence type="ECO:0000313" key="1">
    <source>
        <dbReference type="EMBL" id="MEI9412804.1"/>
    </source>
</evidence>
<evidence type="ECO:0000313" key="2">
    <source>
        <dbReference type="Proteomes" id="UP001387293"/>
    </source>
</evidence>
<accession>A0ABU8L740</accession>
<sequence length="73" mass="8276">MLETMMPKDPQRAREIQDFVVTDVPQEAGYSDRGIVITLVNIQGSRLRLHLTAAIGELLCERFANALEERYGK</sequence>
<reference evidence="1 2" key="1">
    <citation type="submission" date="2022-12" db="EMBL/GenBank/DDBJ databases">
        <authorList>
            <person name="Muema E."/>
        </authorList>
    </citation>
    <scope>NUCLEOTIDE SEQUENCE [LARGE SCALE GENOMIC DNA]</scope>
    <source>
        <strain evidence="2">1326</strain>
    </source>
</reference>
<comment type="caution">
    <text evidence="1">The sequence shown here is derived from an EMBL/GenBank/DDBJ whole genome shotgun (WGS) entry which is preliminary data.</text>
</comment>
<dbReference type="RefSeq" id="WP_337109164.1">
    <property type="nucleotide sequence ID" value="NZ_JAPYKS010000038.1"/>
</dbReference>
<dbReference type="Proteomes" id="UP001387293">
    <property type="component" value="Unassembled WGS sequence"/>
</dbReference>